<feature type="non-terminal residue" evidence="2">
    <location>
        <position position="72"/>
    </location>
</feature>
<evidence type="ECO:0000256" key="1">
    <source>
        <dbReference type="SAM" id="MobiDB-lite"/>
    </source>
</evidence>
<accession>A0A9N9NZQ1</accession>
<organism evidence="2 3">
    <name type="scientific">Funneliformis caledonium</name>
    <dbReference type="NCBI Taxonomy" id="1117310"/>
    <lineage>
        <taxon>Eukaryota</taxon>
        <taxon>Fungi</taxon>
        <taxon>Fungi incertae sedis</taxon>
        <taxon>Mucoromycota</taxon>
        <taxon>Glomeromycotina</taxon>
        <taxon>Glomeromycetes</taxon>
        <taxon>Glomerales</taxon>
        <taxon>Glomeraceae</taxon>
        <taxon>Funneliformis</taxon>
    </lineage>
</organism>
<dbReference type="Proteomes" id="UP000789570">
    <property type="component" value="Unassembled WGS sequence"/>
</dbReference>
<dbReference type="EMBL" id="CAJVPQ010029465">
    <property type="protein sequence ID" value="CAG8774958.1"/>
    <property type="molecule type" value="Genomic_DNA"/>
</dbReference>
<evidence type="ECO:0000313" key="3">
    <source>
        <dbReference type="Proteomes" id="UP000789570"/>
    </source>
</evidence>
<feature type="non-terminal residue" evidence="2">
    <location>
        <position position="1"/>
    </location>
</feature>
<protein>
    <submittedName>
        <fullName evidence="2">12291_t:CDS:1</fullName>
    </submittedName>
</protein>
<dbReference type="AlphaFoldDB" id="A0A9N9NZQ1"/>
<keyword evidence="3" id="KW-1185">Reference proteome</keyword>
<gene>
    <name evidence="2" type="ORF">FCALED_LOCUS17767</name>
</gene>
<feature type="region of interest" description="Disordered" evidence="1">
    <location>
        <begin position="24"/>
        <end position="72"/>
    </location>
</feature>
<feature type="compositionally biased region" description="Polar residues" evidence="1">
    <location>
        <begin position="24"/>
        <end position="54"/>
    </location>
</feature>
<reference evidence="2" key="1">
    <citation type="submission" date="2021-06" db="EMBL/GenBank/DDBJ databases">
        <authorList>
            <person name="Kallberg Y."/>
            <person name="Tangrot J."/>
            <person name="Rosling A."/>
        </authorList>
    </citation>
    <scope>NUCLEOTIDE SEQUENCE</scope>
    <source>
        <strain evidence="2">UK204</strain>
    </source>
</reference>
<name>A0A9N9NZQ1_9GLOM</name>
<proteinExistence type="predicted"/>
<sequence length="72" mass="7830">SSNGRSILRLPSVSGNMRINTSAIPNYNQISRGSNSPTTGRLNSLSGRGSNNPTFLRRPRRNSDASSIDIKR</sequence>
<comment type="caution">
    <text evidence="2">The sequence shown here is derived from an EMBL/GenBank/DDBJ whole genome shotgun (WGS) entry which is preliminary data.</text>
</comment>
<evidence type="ECO:0000313" key="2">
    <source>
        <dbReference type="EMBL" id="CAG8774958.1"/>
    </source>
</evidence>